<reference evidence="4 5" key="1">
    <citation type="submission" date="2023-04" db="EMBL/GenBank/DDBJ databases">
        <title>Forest soil microbial communities from Buena Vista Peninsula, Colon Province, Panama.</title>
        <authorList>
            <person name="Bouskill N."/>
        </authorList>
    </citation>
    <scope>NUCLEOTIDE SEQUENCE [LARGE SCALE GENOMIC DNA]</scope>
    <source>
        <strain evidence="4 5">AC80</strain>
    </source>
</reference>
<dbReference type="SUPFAM" id="SSF53822">
    <property type="entry name" value="Periplasmic binding protein-like I"/>
    <property type="match status" value="1"/>
</dbReference>
<evidence type="ECO:0000313" key="5">
    <source>
        <dbReference type="Proteomes" id="UP001160130"/>
    </source>
</evidence>
<keyword evidence="2" id="KW-0732">Signal</keyword>
<gene>
    <name evidence="4" type="ORF">M2272_001820</name>
</gene>
<dbReference type="Pfam" id="PF13458">
    <property type="entry name" value="Peripla_BP_6"/>
    <property type="match status" value="1"/>
</dbReference>
<dbReference type="PANTHER" id="PTHR30483">
    <property type="entry name" value="LEUCINE-SPECIFIC-BINDING PROTEIN"/>
    <property type="match status" value="1"/>
</dbReference>
<dbReference type="InterPro" id="IPR028081">
    <property type="entry name" value="Leu-bd"/>
</dbReference>
<proteinExistence type="inferred from homology"/>
<organism evidence="4 5">
    <name type="scientific">Mycolicibacterium frederiksbergense</name>
    <dbReference type="NCBI Taxonomy" id="117567"/>
    <lineage>
        <taxon>Bacteria</taxon>
        <taxon>Bacillati</taxon>
        <taxon>Actinomycetota</taxon>
        <taxon>Actinomycetes</taxon>
        <taxon>Mycobacteriales</taxon>
        <taxon>Mycobacteriaceae</taxon>
        <taxon>Mycolicibacterium</taxon>
    </lineage>
</organism>
<protein>
    <submittedName>
        <fullName evidence="4">ABC-type branched-subunit amino acid transport system substrate-binding protein</fullName>
    </submittedName>
</protein>
<evidence type="ECO:0000256" key="1">
    <source>
        <dbReference type="ARBA" id="ARBA00010062"/>
    </source>
</evidence>
<keyword evidence="5" id="KW-1185">Reference proteome</keyword>
<comment type="similarity">
    <text evidence="1">Belongs to the leucine-binding protein family.</text>
</comment>
<evidence type="ECO:0000313" key="4">
    <source>
        <dbReference type="EMBL" id="MDH6195191.1"/>
    </source>
</evidence>
<feature type="domain" description="Leucine-binding protein" evidence="3">
    <location>
        <begin position="4"/>
        <end position="188"/>
    </location>
</feature>
<accession>A0ABT6KWV5</accession>
<comment type="caution">
    <text evidence="4">The sequence shown here is derived from an EMBL/GenBank/DDBJ whole genome shotgun (WGS) entry which is preliminary data.</text>
</comment>
<dbReference type="InterPro" id="IPR051010">
    <property type="entry name" value="BCAA_transport"/>
</dbReference>
<sequence length="206" mass="21385">MLGRFGIKVVAVEPVKVDTRDFGPAVAAVAGSGAQALMAWVTGSPATGLALEFRSSGPNIPMVAGIGAASPAFVDEVGPGADGIVVAASLVAVERDLPPSATRTVIAALTEPFERRHGAPPSQFAVDGYTAVRLITGAVDAAGDDTPEAVQQAMNSLKCLTPEGEYHFSPTDHSGLDVHDVAVTVIRDGRFRLTPWSHAQLLRHLK</sequence>
<dbReference type="InterPro" id="IPR028082">
    <property type="entry name" value="Peripla_BP_I"/>
</dbReference>
<evidence type="ECO:0000259" key="3">
    <source>
        <dbReference type="Pfam" id="PF13458"/>
    </source>
</evidence>
<dbReference type="EMBL" id="JARXVE010000002">
    <property type="protein sequence ID" value="MDH6195191.1"/>
    <property type="molecule type" value="Genomic_DNA"/>
</dbReference>
<dbReference type="Gene3D" id="3.40.50.2300">
    <property type="match status" value="1"/>
</dbReference>
<evidence type="ECO:0000256" key="2">
    <source>
        <dbReference type="ARBA" id="ARBA00022729"/>
    </source>
</evidence>
<dbReference type="Proteomes" id="UP001160130">
    <property type="component" value="Unassembled WGS sequence"/>
</dbReference>
<name>A0ABT6KWV5_9MYCO</name>
<dbReference type="PANTHER" id="PTHR30483:SF6">
    <property type="entry name" value="PERIPLASMIC BINDING PROTEIN OF ABC TRANSPORTER FOR NATURAL AMINO ACIDS"/>
    <property type="match status" value="1"/>
</dbReference>